<reference evidence="2" key="1">
    <citation type="journal article" date="2022" name="bioRxiv">
        <title>Sequencing and chromosome-scale assembly of the giantPleurodeles waltlgenome.</title>
        <authorList>
            <person name="Brown T."/>
            <person name="Elewa A."/>
            <person name="Iarovenko S."/>
            <person name="Subramanian E."/>
            <person name="Araus A.J."/>
            <person name="Petzold A."/>
            <person name="Susuki M."/>
            <person name="Suzuki K.-i.T."/>
            <person name="Hayashi T."/>
            <person name="Toyoda A."/>
            <person name="Oliveira C."/>
            <person name="Osipova E."/>
            <person name="Leigh N.D."/>
            <person name="Simon A."/>
            <person name="Yun M.H."/>
        </authorList>
    </citation>
    <scope>NUCLEOTIDE SEQUENCE</scope>
    <source>
        <strain evidence="2">20211129_DDA</strain>
        <tissue evidence="2">Liver</tissue>
    </source>
</reference>
<proteinExistence type="predicted"/>
<dbReference type="AlphaFoldDB" id="A0AAV7VGX7"/>
<comment type="caution">
    <text evidence="2">The sequence shown here is derived from an EMBL/GenBank/DDBJ whole genome shotgun (WGS) entry which is preliminary data.</text>
</comment>
<evidence type="ECO:0000256" key="1">
    <source>
        <dbReference type="SAM" id="MobiDB-lite"/>
    </source>
</evidence>
<name>A0AAV7VGX7_PLEWA</name>
<accession>A0AAV7VGX7</accession>
<evidence type="ECO:0000313" key="3">
    <source>
        <dbReference type="Proteomes" id="UP001066276"/>
    </source>
</evidence>
<dbReference type="EMBL" id="JANPWB010000003">
    <property type="protein sequence ID" value="KAJ1200868.1"/>
    <property type="molecule type" value="Genomic_DNA"/>
</dbReference>
<feature type="region of interest" description="Disordered" evidence="1">
    <location>
        <begin position="1"/>
        <end position="49"/>
    </location>
</feature>
<dbReference type="Gene3D" id="1.20.5.340">
    <property type="match status" value="1"/>
</dbReference>
<dbReference type="Proteomes" id="UP001066276">
    <property type="component" value="Chromosome 2_1"/>
</dbReference>
<protein>
    <submittedName>
        <fullName evidence="2">Uncharacterized protein</fullName>
    </submittedName>
</protein>
<sequence length="162" mass="18008">MPGGRTSGKHSGKPARQLLFSEALQHSRAPSPASEVHPPTPPGNMANQTQGATMDRILQEKLVVGQRLEGMASTMASLTAEIKSKRLDVAGFQSRVTGLEQRVTTVETHITSSQDTDQEFIYLRSKLIDLEDRSHRDNVRFLRFPGNIECVDIHSYLRETLP</sequence>
<gene>
    <name evidence="2" type="ORF">NDU88_004689</name>
</gene>
<evidence type="ECO:0000313" key="2">
    <source>
        <dbReference type="EMBL" id="KAJ1200868.1"/>
    </source>
</evidence>
<keyword evidence="3" id="KW-1185">Reference proteome</keyword>
<organism evidence="2 3">
    <name type="scientific">Pleurodeles waltl</name>
    <name type="common">Iberian ribbed newt</name>
    <dbReference type="NCBI Taxonomy" id="8319"/>
    <lineage>
        <taxon>Eukaryota</taxon>
        <taxon>Metazoa</taxon>
        <taxon>Chordata</taxon>
        <taxon>Craniata</taxon>
        <taxon>Vertebrata</taxon>
        <taxon>Euteleostomi</taxon>
        <taxon>Amphibia</taxon>
        <taxon>Batrachia</taxon>
        <taxon>Caudata</taxon>
        <taxon>Salamandroidea</taxon>
        <taxon>Salamandridae</taxon>
        <taxon>Pleurodelinae</taxon>
        <taxon>Pleurodeles</taxon>
    </lineage>
</organism>